<sequence length="253" mass="27494">MGRIISVANQKGGVGKTTTTLNLGACLAEIGKKVLIVDIDAQGNATSGIGIEKSEVQANIYDILINERPIQEVIIPTNCEGLWIVPATIDLAGAEIELGSSIAREVRLKNALMEVRDDYDYILVDCPPALGILTINAFTASDSILIPVQAEYLALEGLTQLLKNINLVRKHFNSELTIEGVLITMYDGRTNLSEEVAEDVRKYFRDKVYDTQIPRNVALAEAPSSGLSIIAYDSTSKGAQMYRMLAKEVIAHG</sequence>
<organism evidence="6 7">
    <name type="scientific">Pilibacter termitis</name>
    <dbReference type="NCBI Taxonomy" id="263852"/>
    <lineage>
        <taxon>Bacteria</taxon>
        <taxon>Bacillati</taxon>
        <taxon>Bacillota</taxon>
        <taxon>Bacilli</taxon>
        <taxon>Lactobacillales</taxon>
        <taxon>Enterococcaceae</taxon>
        <taxon>Pilibacter</taxon>
    </lineage>
</organism>
<dbReference type="Proteomes" id="UP000190328">
    <property type="component" value="Unassembled WGS sequence"/>
</dbReference>
<evidence type="ECO:0000259" key="5">
    <source>
        <dbReference type="Pfam" id="PF13614"/>
    </source>
</evidence>
<proteinExistence type="inferred from homology"/>
<protein>
    <recommendedName>
        <fullName evidence="4">Sporulation initiation inhibitor protein Soj</fullName>
    </recommendedName>
</protein>
<dbReference type="AlphaFoldDB" id="A0A1T4REP5"/>
<evidence type="ECO:0000313" key="7">
    <source>
        <dbReference type="Proteomes" id="UP000190328"/>
    </source>
</evidence>
<dbReference type="InterPro" id="IPR027417">
    <property type="entry name" value="P-loop_NTPase"/>
</dbReference>
<evidence type="ECO:0000256" key="4">
    <source>
        <dbReference type="ARBA" id="ARBA00071824"/>
    </source>
</evidence>
<dbReference type="STRING" id="263852.SAMN02745116_02559"/>
<comment type="subunit">
    <text evidence="3">Dimerizes in the presence of ATP but not ADP; ATP-binding is required for double-stranded (ds)DNA-binding. Interacts with DnaA.</text>
</comment>
<dbReference type="FunFam" id="3.40.50.300:FF:000285">
    <property type="entry name" value="Sporulation initiation inhibitor Soj"/>
    <property type="match status" value="1"/>
</dbReference>
<evidence type="ECO:0000256" key="2">
    <source>
        <dbReference type="ARBA" id="ARBA00049360"/>
    </source>
</evidence>
<dbReference type="PANTHER" id="PTHR13696">
    <property type="entry name" value="P-LOOP CONTAINING NUCLEOSIDE TRIPHOSPHATE HYDROLASE"/>
    <property type="match status" value="1"/>
</dbReference>
<dbReference type="Gene3D" id="3.40.50.300">
    <property type="entry name" value="P-loop containing nucleotide triphosphate hydrolases"/>
    <property type="match status" value="1"/>
</dbReference>
<reference evidence="6 7" key="1">
    <citation type="submission" date="2017-02" db="EMBL/GenBank/DDBJ databases">
        <authorList>
            <person name="Peterson S.W."/>
        </authorList>
    </citation>
    <scope>NUCLEOTIDE SEQUENCE [LARGE SCALE GENOMIC DNA]</scope>
    <source>
        <strain evidence="6 7">ATCC BAA-1030</strain>
    </source>
</reference>
<dbReference type="OrthoDB" id="9815116at2"/>
<dbReference type="EMBL" id="FUXI01000046">
    <property type="protein sequence ID" value="SKA14218.1"/>
    <property type="molecule type" value="Genomic_DNA"/>
</dbReference>
<dbReference type="InterPro" id="IPR025669">
    <property type="entry name" value="AAA_dom"/>
</dbReference>
<dbReference type="PIRSF" id="PIRSF009320">
    <property type="entry name" value="Nuc_binding_HP_1000"/>
    <property type="match status" value="1"/>
</dbReference>
<comment type="catalytic activity">
    <reaction evidence="2">
        <text>ATP + H2O = ADP + phosphate + H(+)</text>
        <dbReference type="Rhea" id="RHEA:13065"/>
        <dbReference type="ChEBI" id="CHEBI:15377"/>
        <dbReference type="ChEBI" id="CHEBI:15378"/>
        <dbReference type="ChEBI" id="CHEBI:30616"/>
        <dbReference type="ChEBI" id="CHEBI:43474"/>
        <dbReference type="ChEBI" id="CHEBI:456216"/>
    </reaction>
</comment>
<dbReference type="SUPFAM" id="SSF52540">
    <property type="entry name" value="P-loop containing nucleoside triphosphate hydrolases"/>
    <property type="match status" value="1"/>
</dbReference>
<evidence type="ECO:0000313" key="6">
    <source>
        <dbReference type="EMBL" id="SKA14218.1"/>
    </source>
</evidence>
<dbReference type="PANTHER" id="PTHR13696:SF52">
    <property type="entry name" value="PARA FAMILY PROTEIN CT_582"/>
    <property type="match status" value="1"/>
</dbReference>
<accession>A0A1T4REP5</accession>
<evidence type="ECO:0000256" key="3">
    <source>
        <dbReference type="ARBA" id="ARBA00062323"/>
    </source>
</evidence>
<dbReference type="InterPro" id="IPR050678">
    <property type="entry name" value="DNA_Partitioning_ATPase"/>
</dbReference>
<name>A0A1T4REP5_9ENTE</name>
<feature type="domain" description="AAA" evidence="5">
    <location>
        <begin position="3"/>
        <end position="178"/>
    </location>
</feature>
<dbReference type="Pfam" id="PF13614">
    <property type="entry name" value="AAA_31"/>
    <property type="match status" value="1"/>
</dbReference>
<keyword evidence="7" id="KW-1185">Reference proteome</keyword>
<dbReference type="RefSeq" id="WP_078808438.1">
    <property type="nucleotide sequence ID" value="NZ_FUXI01000046.1"/>
</dbReference>
<gene>
    <name evidence="6" type="ORF">SAMN02745116_02559</name>
</gene>
<dbReference type="CDD" id="cd02042">
    <property type="entry name" value="ParAB_family"/>
    <property type="match status" value="1"/>
</dbReference>
<evidence type="ECO:0000256" key="1">
    <source>
        <dbReference type="ARBA" id="ARBA00006976"/>
    </source>
</evidence>
<comment type="similarity">
    <text evidence="1">Belongs to the ParA family.</text>
</comment>